<dbReference type="InterPro" id="IPR023210">
    <property type="entry name" value="NADP_OxRdtase_dom"/>
</dbReference>
<evidence type="ECO:0000256" key="6">
    <source>
        <dbReference type="PIRSR" id="PIRSR000097-3"/>
    </source>
</evidence>
<evidence type="ECO:0000256" key="1">
    <source>
        <dbReference type="ARBA" id="ARBA00007905"/>
    </source>
</evidence>
<dbReference type="GO" id="GO:0016616">
    <property type="term" value="F:oxidoreductase activity, acting on the CH-OH group of donors, NAD or NADP as acceptor"/>
    <property type="evidence" value="ECO:0007669"/>
    <property type="project" value="UniProtKB-ARBA"/>
</dbReference>
<evidence type="ECO:0000313" key="8">
    <source>
        <dbReference type="EMBL" id="EAR95745.1"/>
    </source>
</evidence>
<dbReference type="InterPro" id="IPR036812">
    <property type="entry name" value="NAD(P)_OxRdtase_dom_sf"/>
</dbReference>
<dbReference type="PANTHER" id="PTHR43827:SF3">
    <property type="entry name" value="NADP-DEPENDENT OXIDOREDUCTASE DOMAIN-CONTAINING PROTEIN"/>
    <property type="match status" value="1"/>
</dbReference>
<dbReference type="OrthoDB" id="416253at2759"/>
<evidence type="ECO:0000256" key="4">
    <source>
        <dbReference type="PIRSR" id="PIRSR000097-1"/>
    </source>
</evidence>
<feature type="active site" description="Proton donor" evidence="4">
    <location>
        <position position="54"/>
    </location>
</feature>
<dbReference type="Pfam" id="PF00248">
    <property type="entry name" value="Aldo_ket_red"/>
    <property type="match status" value="1"/>
</dbReference>
<dbReference type="AlphaFoldDB" id="I7M7S2"/>
<dbReference type="PROSITE" id="PS00062">
    <property type="entry name" value="ALDOKETO_REDUCTASE_2"/>
    <property type="match status" value="1"/>
</dbReference>
<dbReference type="RefSeq" id="XP_001015990.1">
    <property type="nucleotide sequence ID" value="XM_001015990.1"/>
</dbReference>
<dbReference type="InParanoid" id="I7M7S2"/>
<feature type="site" description="Lowers pKa of active site Tyr" evidence="6">
    <location>
        <position position="83"/>
    </location>
</feature>
<evidence type="ECO:0000256" key="5">
    <source>
        <dbReference type="PIRSR" id="PIRSR000097-2"/>
    </source>
</evidence>
<sequence length="296" mass="34284">MALKLAKTVPLNDGTNFPIFGLGTWESRNQQEMTNLIRSALDLGYRHIDTAIVYDNQKMIGDALKTIFSEGKYKREDLYIVSKIFPFKTWDTEQKIKQTLEELQIEYLDLFLLHWTFTSPSKTFEINHKPVHVIWAELEQVQQKGLTKSIGVSNFNVQSLLDLWSYAKVKPVVNQIELHVFLQQKRLVEFCQKINVHVTAYSPLARFNEIVQNKVLIELAQKHNSTVSQILLSFLLSQGISVIPKTEKVNRLKENFDSQDIQLSEEEIKALKDLDTNTRVWQPADLDFFGNIPIFD</sequence>
<reference evidence="9" key="1">
    <citation type="journal article" date="2006" name="PLoS Biol.">
        <title>Macronuclear genome sequence of the ciliate Tetrahymena thermophila, a model eukaryote.</title>
        <authorList>
            <person name="Eisen J.A."/>
            <person name="Coyne R.S."/>
            <person name="Wu M."/>
            <person name="Wu D."/>
            <person name="Thiagarajan M."/>
            <person name="Wortman J.R."/>
            <person name="Badger J.H."/>
            <person name="Ren Q."/>
            <person name="Amedeo P."/>
            <person name="Jones K.M."/>
            <person name="Tallon L.J."/>
            <person name="Delcher A.L."/>
            <person name="Salzberg S.L."/>
            <person name="Silva J.C."/>
            <person name="Haas B.J."/>
            <person name="Majoros W.H."/>
            <person name="Farzad M."/>
            <person name="Carlton J.M."/>
            <person name="Smith R.K. Jr."/>
            <person name="Garg J."/>
            <person name="Pearlman R.E."/>
            <person name="Karrer K.M."/>
            <person name="Sun L."/>
            <person name="Manning G."/>
            <person name="Elde N.C."/>
            <person name="Turkewitz A.P."/>
            <person name="Asai D.J."/>
            <person name="Wilkes D.E."/>
            <person name="Wang Y."/>
            <person name="Cai H."/>
            <person name="Collins K."/>
            <person name="Stewart B.A."/>
            <person name="Lee S.R."/>
            <person name="Wilamowska K."/>
            <person name="Weinberg Z."/>
            <person name="Ruzzo W.L."/>
            <person name="Wloga D."/>
            <person name="Gaertig J."/>
            <person name="Frankel J."/>
            <person name="Tsao C.-C."/>
            <person name="Gorovsky M.A."/>
            <person name="Keeling P.J."/>
            <person name="Waller R.F."/>
            <person name="Patron N.J."/>
            <person name="Cherry J.M."/>
            <person name="Stover N.A."/>
            <person name="Krieger C.J."/>
            <person name="del Toro C."/>
            <person name="Ryder H.F."/>
            <person name="Williamson S.C."/>
            <person name="Barbeau R.A."/>
            <person name="Hamilton E.P."/>
            <person name="Orias E."/>
        </authorList>
    </citation>
    <scope>NUCLEOTIDE SEQUENCE [LARGE SCALE GENOMIC DNA]</scope>
    <source>
        <strain evidence="9">SB210</strain>
    </source>
</reference>
<proteinExistence type="inferred from homology"/>
<feature type="binding site" evidence="5">
    <location>
        <position position="114"/>
    </location>
    <ligand>
        <name>substrate</name>
    </ligand>
</feature>
<dbReference type="STRING" id="312017.I7M7S2"/>
<evidence type="ECO:0000256" key="3">
    <source>
        <dbReference type="ARBA" id="ARBA00023002"/>
    </source>
</evidence>
<dbReference type="OMA" id="RLIKMEH"/>
<keyword evidence="9" id="KW-1185">Reference proteome</keyword>
<dbReference type="PRINTS" id="PR00069">
    <property type="entry name" value="ALDKETRDTASE"/>
</dbReference>
<dbReference type="CDD" id="cd19071">
    <property type="entry name" value="AKR_AKR1-5-like"/>
    <property type="match status" value="1"/>
</dbReference>
<evidence type="ECO:0000256" key="2">
    <source>
        <dbReference type="ARBA" id="ARBA00022857"/>
    </source>
</evidence>
<dbReference type="EMBL" id="GG662703">
    <property type="protein sequence ID" value="EAR95745.1"/>
    <property type="molecule type" value="Genomic_DNA"/>
</dbReference>
<organism evidence="8 9">
    <name type="scientific">Tetrahymena thermophila (strain SB210)</name>
    <dbReference type="NCBI Taxonomy" id="312017"/>
    <lineage>
        <taxon>Eukaryota</taxon>
        <taxon>Sar</taxon>
        <taxon>Alveolata</taxon>
        <taxon>Ciliophora</taxon>
        <taxon>Intramacronucleata</taxon>
        <taxon>Oligohymenophorea</taxon>
        <taxon>Hymenostomatida</taxon>
        <taxon>Tetrahymenina</taxon>
        <taxon>Tetrahymenidae</taxon>
        <taxon>Tetrahymena</taxon>
    </lineage>
</organism>
<dbReference type="PANTHER" id="PTHR43827">
    <property type="entry name" value="2,5-DIKETO-D-GLUCONIC ACID REDUCTASE"/>
    <property type="match status" value="1"/>
</dbReference>
<dbReference type="SUPFAM" id="SSF51430">
    <property type="entry name" value="NAD(P)-linked oxidoreductase"/>
    <property type="match status" value="1"/>
</dbReference>
<dbReference type="Gene3D" id="3.20.20.100">
    <property type="entry name" value="NADP-dependent oxidoreductase domain"/>
    <property type="match status" value="1"/>
</dbReference>
<evidence type="ECO:0000259" key="7">
    <source>
        <dbReference type="Pfam" id="PF00248"/>
    </source>
</evidence>
<dbReference type="eggNOG" id="KOG1577">
    <property type="taxonomic scope" value="Eukaryota"/>
</dbReference>
<keyword evidence="2" id="KW-0521">NADP</keyword>
<dbReference type="FunFam" id="3.20.20.100:FF:000002">
    <property type="entry name" value="2,5-diketo-D-gluconic acid reductase A"/>
    <property type="match status" value="1"/>
</dbReference>
<dbReference type="PROSITE" id="PS00798">
    <property type="entry name" value="ALDOKETO_REDUCTASE_1"/>
    <property type="match status" value="1"/>
</dbReference>
<name>I7M7S2_TETTS</name>
<dbReference type="PIRSF" id="PIRSF000097">
    <property type="entry name" value="AKR"/>
    <property type="match status" value="1"/>
</dbReference>
<dbReference type="InterPro" id="IPR020471">
    <property type="entry name" value="AKR"/>
</dbReference>
<evidence type="ECO:0000313" key="9">
    <source>
        <dbReference type="Proteomes" id="UP000009168"/>
    </source>
</evidence>
<dbReference type="InterPro" id="IPR018170">
    <property type="entry name" value="Aldo/ket_reductase_CS"/>
</dbReference>
<gene>
    <name evidence="8" type="ORF">TTHERM_00274500</name>
</gene>
<dbReference type="Proteomes" id="UP000009168">
    <property type="component" value="Unassembled WGS sequence"/>
</dbReference>
<dbReference type="KEGG" id="tet:TTHERM_00274500"/>
<dbReference type="HOGENOM" id="CLU_023205_0_0_1"/>
<keyword evidence="3" id="KW-0560">Oxidoreductase</keyword>
<protein>
    <submittedName>
        <fullName evidence="8">Aldo/keto reductase family oxidoreductase</fullName>
    </submittedName>
</protein>
<feature type="domain" description="NADP-dependent oxidoreductase" evidence="7">
    <location>
        <begin position="21"/>
        <end position="274"/>
    </location>
</feature>
<comment type="similarity">
    <text evidence="1">Belongs to the aldo/keto reductase family.</text>
</comment>
<accession>I7M7S2</accession>
<dbReference type="GeneID" id="7846369"/>